<accession>A0ACC2V3S0</accession>
<keyword evidence="2" id="KW-1185">Reference proteome</keyword>
<sequence>MENTQRTASLDRDDDPYADEELLRELEAEYGIEGDFTLRAVAAGLLVGVLLAFTNLYFGLQTGWISMMSLQSALLGYALFKLPRPGFISRIPFLTPSNRPFTPQENVVLQTTAVATGTLPLAAGLVGIIPALEQLDWKIDGMHPVKLGYWQLIGWSFGICFFGVFLAVPLRRQVIVKEKLVFPSGTATAQLIALLHRIPPPRITDYDPRKGVSSSLNGYQALPRRSSGDVVRPTASLDQPEIMRVDDDEEEEDLVKTAGESVSEFEDPATQEEMSRLGWWVLGWSFAASAIITFANFLFPVIFAMPVFDIIGAFFGTSLAATWAWWFSPSLSYVGQGIIMGFPTTVSMNLGMLTGWAILSPLAKHKGWAPGPVSSSTDGSRGWILWISLAIMIAESIISLLPIVISYLSRILVQFEQFRHHQRPESNDVETETPDRLVPMSWVGIGLALSSALGIVLVWAIFGHEGIKPWATALGLVLASILSVLGVRALGQTDLNPVVSIYDPMTLPLRDRTDNTVHSKVRDRED</sequence>
<proteinExistence type="predicted"/>
<evidence type="ECO:0000313" key="2">
    <source>
        <dbReference type="Proteomes" id="UP001241377"/>
    </source>
</evidence>
<dbReference type="EMBL" id="JASBWR010000121">
    <property type="protein sequence ID" value="KAJ9093614.1"/>
    <property type="molecule type" value="Genomic_DNA"/>
</dbReference>
<dbReference type="Proteomes" id="UP001241377">
    <property type="component" value="Unassembled WGS sequence"/>
</dbReference>
<comment type="caution">
    <text evidence="1">The sequence shown here is derived from an EMBL/GenBank/DDBJ whole genome shotgun (WGS) entry which is preliminary data.</text>
</comment>
<reference evidence="1" key="1">
    <citation type="submission" date="2023-04" db="EMBL/GenBank/DDBJ databases">
        <title>Draft Genome sequencing of Naganishia species isolated from polar environments using Oxford Nanopore Technology.</title>
        <authorList>
            <person name="Leo P."/>
            <person name="Venkateswaran K."/>
        </authorList>
    </citation>
    <scope>NUCLEOTIDE SEQUENCE</scope>
    <source>
        <strain evidence="1">MNA-CCFEE 5261</strain>
    </source>
</reference>
<evidence type="ECO:0000313" key="1">
    <source>
        <dbReference type="EMBL" id="KAJ9093614.1"/>
    </source>
</evidence>
<organism evidence="1 2">
    <name type="scientific">Naganishia cerealis</name>
    <dbReference type="NCBI Taxonomy" id="610337"/>
    <lineage>
        <taxon>Eukaryota</taxon>
        <taxon>Fungi</taxon>
        <taxon>Dikarya</taxon>
        <taxon>Basidiomycota</taxon>
        <taxon>Agaricomycotina</taxon>
        <taxon>Tremellomycetes</taxon>
        <taxon>Filobasidiales</taxon>
        <taxon>Filobasidiaceae</taxon>
        <taxon>Naganishia</taxon>
    </lineage>
</organism>
<protein>
    <submittedName>
        <fullName evidence="1">Uncharacterized protein</fullName>
    </submittedName>
</protein>
<gene>
    <name evidence="1" type="ORF">QFC19_008282</name>
</gene>
<name>A0ACC2V3S0_9TREE</name>